<sequence>MNDLRNAPYRAPPTTPPPFGTRMLGFFLLGGTMWIAGLLALFRAIFALVPSS</sequence>
<organism evidence="2 3">
    <name type="scientific">Neoroseomonas terrae</name>
    <dbReference type="NCBI Taxonomy" id="424799"/>
    <lineage>
        <taxon>Bacteria</taxon>
        <taxon>Pseudomonadati</taxon>
        <taxon>Pseudomonadota</taxon>
        <taxon>Alphaproteobacteria</taxon>
        <taxon>Acetobacterales</taxon>
        <taxon>Acetobacteraceae</taxon>
        <taxon>Neoroseomonas</taxon>
    </lineage>
</organism>
<protein>
    <recommendedName>
        <fullName evidence="4">DUF2474 domain-containing protein</fullName>
    </recommendedName>
</protein>
<gene>
    <name evidence="2" type="ORF">GXW78_17705</name>
</gene>
<evidence type="ECO:0000256" key="1">
    <source>
        <dbReference type="SAM" id="Phobius"/>
    </source>
</evidence>
<accession>A0ABS5EKF3</accession>
<dbReference type="Proteomes" id="UP000698752">
    <property type="component" value="Unassembled WGS sequence"/>
</dbReference>
<evidence type="ECO:0000313" key="3">
    <source>
        <dbReference type="Proteomes" id="UP000698752"/>
    </source>
</evidence>
<keyword evidence="1" id="KW-1133">Transmembrane helix</keyword>
<dbReference type="RefSeq" id="WP_211870180.1">
    <property type="nucleotide sequence ID" value="NZ_JAAEDI010000019.1"/>
</dbReference>
<evidence type="ECO:0008006" key="4">
    <source>
        <dbReference type="Google" id="ProtNLM"/>
    </source>
</evidence>
<dbReference type="EMBL" id="JAAEDI010000019">
    <property type="protein sequence ID" value="MBR0651510.1"/>
    <property type="molecule type" value="Genomic_DNA"/>
</dbReference>
<name>A0ABS5EKF3_9PROT</name>
<keyword evidence="3" id="KW-1185">Reference proteome</keyword>
<comment type="caution">
    <text evidence="2">The sequence shown here is derived from an EMBL/GenBank/DDBJ whole genome shotgun (WGS) entry which is preliminary data.</text>
</comment>
<proteinExistence type="predicted"/>
<evidence type="ECO:0000313" key="2">
    <source>
        <dbReference type="EMBL" id="MBR0651510.1"/>
    </source>
</evidence>
<reference evidence="3" key="1">
    <citation type="journal article" date="2021" name="Syst. Appl. Microbiol.">
        <title>Roseomonas hellenica sp. nov., isolated from roots of wild-growing Alkanna tinctoria.</title>
        <authorList>
            <person name="Rat A."/>
            <person name="Naranjo H.D."/>
            <person name="Lebbe L."/>
            <person name="Cnockaert M."/>
            <person name="Krigas N."/>
            <person name="Grigoriadou K."/>
            <person name="Maloupa E."/>
            <person name="Willems A."/>
        </authorList>
    </citation>
    <scope>NUCLEOTIDE SEQUENCE [LARGE SCALE GENOMIC DNA]</scope>
    <source>
        <strain evidence="3">LMG 31159</strain>
    </source>
</reference>
<keyword evidence="1" id="KW-0812">Transmembrane</keyword>
<keyword evidence="1" id="KW-0472">Membrane</keyword>
<feature type="transmembrane region" description="Helical" evidence="1">
    <location>
        <begin position="23"/>
        <end position="49"/>
    </location>
</feature>